<feature type="chain" id="PRO_5040438314" evidence="2">
    <location>
        <begin position="17"/>
        <end position="242"/>
    </location>
</feature>
<name>A0A9N9RNQ9_9DIPT</name>
<feature type="region of interest" description="Disordered" evidence="1">
    <location>
        <begin position="115"/>
        <end position="186"/>
    </location>
</feature>
<keyword evidence="4" id="KW-1185">Reference proteome</keyword>
<feature type="signal peptide" evidence="2">
    <location>
        <begin position="1"/>
        <end position="16"/>
    </location>
</feature>
<evidence type="ECO:0000256" key="1">
    <source>
        <dbReference type="SAM" id="MobiDB-lite"/>
    </source>
</evidence>
<reference evidence="3" key="2">
    <citation type="submission" date="2022-10" db="EMBL/GenBank/DDBJ databases">
        <authorList>
            <consortium name="ENA_rothamsted_submissions"/>
            <consortium name="culmorum"/>
            <person name="King R."/>
        </authorList>
    </citation>
    <scope>NUCLEOTIDE SEQUENCE</scope>
</reference>
<evidence type="ECO:0000313" key="3">
    <source>
        <dbReference type="EMBL" id="CAG9800110.1"/>
    </source>
</evidence>
<dbReference type="AlphaFoldDB" id="A0A9N9RNQ9"/>
<organism evidence="3 4">
    <name type="scientific">Chironomus riparius</name>
    <dbReference type="NCBI Taxonomy" id="315576"/>
    <lineage>
        <taxon>Eukaryota</taxon>
        <taxon>Metazoa</taxon>
        <taxon>Ecdysozoa</taxon>
        <taxon>Arthropoda</taxon>
        <taxon>Hexapoda</taxon>
        <taxon>Insecta</taxon>
        <taxon>Pterygota</taxon>
        <taxon>Neoptera</taxon>
        <taxon>Endopterygota</taxon>
        <taxon>Diptera</taxon>
        <taxon>Nematocera</taxon>
        <taxon>Chironomoidea</taxon>
        <taxon>Chironomidae</taxon>
        <taxon>Chironominae</taxon>
        <taxon>Chironomus</taxon>
    </lineage>
</organism>
<gene>
    <name evidence="3" type="ORF">CHIRRI_LOCUS3061</name>
</gene>
<proteinExistence type="predicted"/>
<evidence type="ECO:0000313" key="4">
    <source>
        <dbReference type="Proteomes" id="UP001153620"/>
    </source>
</evidence>
<reference evidence="3" key="1">
    <citation type="submission" date="2022-01" db="EMBL/GenBank/DDBJ databases">
        <authorList>
            <person name="King R."/>
        </authorList>
    </citation>
    <scope>NUCLEOTIDE SEQUENCE</scope>
</reference>
<feature type="compositionally biased region" description="Pro residues" evidence="1">
    <location>
        <begin position="140"/>
        <end position="167"/>
    </location>
</feature>
<dbReference type="Proteomes" id="UP001153620">
    <property type="component" value="Chromosome 1"/>
</dbReference>
<evidence type="ECO:0000256" key="2">
    <source>
        <dbReference type="SAM" id="SignalP"/>
    </source>
</evidence>
<accession>A0A9N9RNQ9</accession>
<feature type="compositionally biased region" description="Low complexity" evidence="1">
    <location>
        <begin position="168"/>
        <end position="184"/>
    </location>
</feature>
<protein>
    <submittedName>
        <fullName evidence="3">Uncharacterized protein</fullName>
    </submittedName>
</protein>
<sequence>MKLFIVCLMVVSHTLAAPGTQKRDIDIYTYHHLPAIRQETTTHYCPEEDILAKFVPEPPHIQSFPLPSLPNHIVKYDVPIPLPVVPVHHDNFPPPQFHHEFIPQLPTRQEYVEPNEPVVPHDTYGEPFPEYGLPGIRQETPPPPPPEETTLPPPPPETSTLPPPPPEETTTFIPPTEPPTTTTTQKTKWQKIVELKHHLKQHVKQHLIDNIKLPEIQYRTPAFVVSKKVELPFLKNWFNGQQ</sequence>
<dbReference type="EMBL" id="OU895877">
    <property type="protein sequence ID" value="CAG9800110.1"/>
    <property type="molecule type" value="Genomic_DNA"/>
</dbReference>
<keyword evidence="2" id="KW-0732">Signal</keyword>